<keyword evidence="4" id="KW-1185">Reference proteome</keyword>
<dbReference type="EMBL" id="AEMG01000009">
    <property type="protein sequence ID" value="EFW92249.1"/>
    <property type="molecule type" value="Genomic_DNA"/>
</dbReference>
<dbReference type="PANTHER" id="PTHR37691">
    <property type="entry name" value="BLR3518 PROTEIN"/>
    <property type="match status" value="1"/>
</dbReference>
<dbReference type="OrthoDB" id="57062at2157"/>
<gene>
    <name evidence="2" type="ORF">SAMN05444342_2658</name>
    <name evidence="1" type="ORF">ZOD2009_12250</name>
</gene>
<dbReference type="STRING" id="797209.GCA_000376445_02345"/>
<dbReference type="RefSeq" id="WP_007980163.1">
    <property type="nucleotide sequence ID" value="NZ_AEMG01000009.1"/>
</dbReference>
<dbReference type="PATRIC" id="fig|797209.4.peg.2412"/>
<evidence type="ECO:0000313" key="4">
    <source>
        <dbReference type="Proteomes" id="UP000184203"/>
    </source>
</evidence>
<dbReference type="Gene3D" id="3.40.1260.10">
    <property type="entry name" value="DsrEFH-like"/>
    <property type="match status" value="1"/>
</dbReference>
<dbReference type="InterPro" id="IPR003787">
    <property type="entry name" value="Sulphur_relay_DsrE/F-like"/>
</dbReference>
<name>E7QUH0_HALPU</name>
<dbReference type="eggNOG" id="arCOG04394">
    <property type="taxonomic scope" value="Archaea"/>
</dbReference>
<dbReference type="EMBL" id="FRAN01000003">
    <property type="protein sequence ID" value="SHK93167.1"/>
    <property type="molecule type" value="Genomic_DNA"/>
</dbReference>
<evidence type="ECO:0000313" key="1">
    <source>
        <dbReference type="EMBL" id="EFW92249.1"/>
    </source>
</evidence>
<reference evidence="1 3" key="1">
    <citation type="journal article" date="2014" name="ISME J.">
        <title>Trehalose/2-sulfotrehalose biosynthesis and glycine-betaine uptake are widely spread mechanisms for osmoadaptation in the Halobacteriales.</title>
        <authorList>
            <person name="Youssef N.H."/>
            <person name="Savage-Ashlock K.N."/>
            <person name="McCully A.L."/>
            <person name="Luedtke B."/>
            <person name="Shaw E.I."/>
            <person name="Hoff W.D."/>
            <person name="Elshahed M.S."/>
        </authorList>
    </citation>
    <scope>NUCLEOTIDE SEQUENCE [LARGE SCALE GENOMIC DNA]</scope>
    <source>
        <strain evidence="1 3">DX253</strain>
    </source>
</reference>
<sequence length="159" mass="17091">MWRRSFVSAAGAFGTLLFGSESVRGTADRLDERTDACSRPSPPSKTVIHLSSGESAAQEHALLNAKNLLDDETVPVKDLVLLANGKGILVYTPPTADNEFADRIASLQERGVTFRACENAMEMLDVAEDDLLPGVESVPSGVGELARLQELNYGYIKAP</sequence>
<dbReference type="Pfam" id="PF02635">
    <property type="entry name" value="DsrE"/>
    <property type="match status" value="1"/>
</dbReference>
<dbReference type="InterPro" id="IPR027396">
    <property type="entry name" value="DsrEFH-like"/>
</dbReference>
<evidence type="ECO:0000313" key="3">
    <source>
        <dbReference type="Proteomes" id="UP000003751"/>
    </source>
</evidence>
<dbReference type="PANTHER" id="PTHR37691:SF1">
    <property type="entry name" value="BLR3518 PROTEIN"/>
    <property type="match status" value="1"/>
</dbReference>
<dbReference type="Proteomes" id="UP000003751">
    <property type="component" value="Unassembled WGS sequence"/>
</dbReference>
<evidence type="ECO:0000313" key="2">
    <source>
        <dbReference type="EMBL" id="SHK93167.1"/>
    </source>
</evidence>
<reference evidence="2" key="2">
    <citation type="submission" date="2016-11" db="EMBL/GenBank/DDBJ databases">
        <authorList>
            <person name="Jaros S."/>
            <person name="Januszkiewicz K."/>
            <person name="Wedrychowicz H."/>
        </authorList>
    </citation>
    <scope>NUCLEOTIDE SEQUENCE [LARGE SCALE GENOMIC DNA]</scope>
    <source>
        <strain evidence="2">DX253</strain>
    </source>
</reference>
<proteinExistence type="predicted"/>
<organism evidence="1 3">
    <name type="scientific">Haladaptatus paucihalophilus DX253</name>
    <dbReference type="NCBI Taxonomy" id="797209"/>
    <lineage>
        <taxon>Archaea</taxon>
        <taxon>Methanobacteriati</taxon>
        <taxon>Methanobacteriota</taxon>
        <taxon>Stenosarchaea group</taxon>
        <taxon>Halobacteria</taxon>
        <taxon>Halobacteriales</taxon>
        <taxon>Haladaptataceae</taxon>
        <taxon>Haladaptatus</taxon>
    </lineage>
</organism>
<dbReference type="Proteomes" id="UP000184203">
    <property type="component" value="Unassembled WGS sequence"/>
</dbReference>
<accession>E7QUH0</accession>
<reference evidence="4" key="3">
    <citation type="submission" date="2016-11" db="EMBL/GenBank/DDBJ databases">
        <authorList>
            <person name="Varghese N."/>
            <person name="Submissions S."/>
        </authorList>
    </citation>
    <scope>NUCLEOTIDE SEQUENCE [LARGE SCALE GENOMIC DNA]</scope>
    <source>
        <strain evidence="4">DX253</strain>
    </source>
</reference>
<dbReference type="AlphaFoldDB" id="E7QUH0"/>
<dbReference type="SUPFAM" id="SSF75169">
    <property type="entry name" value="DsrEFH-like"/>
    <property type="match status" value="1"/>
</dbReference>
<protein>
    <submittedName>
        <fullName evidence="1">Uncharacterized protein</fullName>
    </submittedName>
</protein>